<feature type="region of interest" description="Disordered" evidence="1">
    <location>
        <begin position="387"/>
        <end position="412"/>
    </location>
</feature>
<dbReference type="EMBL" id="CP041186">
    <property type="protein sequence ID" value="QDG54393.1"/>
    <property type="molecule type" value="Genomic_DNA"/>
</dbReference>
<name>A0A4Y6Q1G8_PERCE</name>
<dbReference type="AlphaFoldDB" id="A0A4Y6Q1G8"/>
<dbReference type="OrthoDB" id="5423106at2"/>
<dbReference type="InterPro" id="IPR050708">
    <property type="entry name" value="T6SS_VgrG/RHS"/>
</dbReference>
<dbReference type="InterPro" id="IPR022385">
    <property type="entry name" value="Rhs_assc_core"/>
</dbReference>
<dbReference type="PANTHER" id="PTHR32305">
    <property type="match status" value="1"/>
</dbReference>
<dbReference type="RefSeq" id="WP_141200837.1">
    <property type="nucleotide sequence ID" value="NZ_CP041186.1"/>
</dbReference>
<dbReference type="Gene3D" id="2.180.10.10">
    <property type="entry name" value="RHS repeat-associated core"/>
    <property type="match status" value="1"/>
</dbReference>
<evidence type="ECO:0000256" key="1">
    <source>
        <dbReference type="SAM" id="MobiDB-lite"/>
    </source>
</evidence>
<keyword evidence="3" id="KW-1185">Reference proteome</keyword>
<accession>A0A4Y6Q1G8</accession>
<accession>A0A5B8YCU1</accession>
<dbReference type="PANTHER" id="PTHR32305:SF15">
    <property type="entry name" value="PROTEIN RHSA-RELATED"/>
    <property type="match status" value="1"/>
</dbReference>
<protein>
    <submittedName>
        <fullName evidence="2">RHS repeat-associated core domain-containing protein</fullName>
    </submittedName>
</protein>
<proteinExistence type="predicted"/>
<dbReference type="Proteomes" id="UP000315995">
    <property type="component" value="Chromosome"/>
</dbReference>
<dbReference type="NCBIfam" id="TIGR03696">
    <property type="entry name" value="Rhs_assc_core"/>
    <property type="match status" value="1"/>
</dbReference>
<evidence type="ECO:0000313" key="3">
    <source>
        <dbReference type="Proteomes" id="UP000315995"/>
    </source>
</evidence>
<organism evidence="2 3">
    <name type="scientific">Persicimonas caeni</name>
    <dbReference type="NCBI Taxonomy" id="2292766"/>
    <lineage>
        <taxon>Bacteria</taxon>
        <taxon>Deltaproteobacteria</taxon>
        <taxon>Bradymonadales</taxon>
        <taxon>Bradymonadaceae</taxon>
        <taxon>Persicimonas</taxon>
    </lineage>
</organism>
<gene>
    <name evidence="2" type="ORF">FIV42_27705</name>
</gene>
<sequence length="412" mass="44917">MRQIDVAREGANGALLKDMTTTHVCGQGGRRVFRSTVDYINGEVNRVIDFAGIAEIRPDEGPDDDQDGYPDGLIFVRIPVNGAVSVEDARSLVDGSRVKEESGYIHSDMRGSVLAKTAIEGAASIDKEAVYGAWGEPVDVSSVAKPRHQFVDFEPDRATGYYYMGARVYDPTLRRWLSPDPLLWAMPEIDSADGGQLNLFAYAKNNPTRFTDPSGFYVKPSKLQEWKDGFVKRGSIELFGGGGILKGLKIASAAGKGARALKAAKLAKATSLRNTARWLRGKLTKAQVEAAKDVAAVEKVVKSASAKGKAGKHTVKHAKDLSKIIRDSERVGSGAHEVQGGLAGAAKTQAKTGYKAGGKDHIQKLDESIDRLDKVIYRIKNAKSIPDKQKKRLLEKAQKYRDRYQKARDSID</sequence>
<evidence type="ECO:0000313" key="2">
    <source>
        <dbReference type="EMBL" id="QDG54393.1"/>
    </source>
</evidence>
<reference evidence="2 3" key="1">
    <citation type="submission" date="2019-06" db="EMBL/GenBank/DDBJ databases">
        <title>Persicimonas caeni gen. nov., sp. nov., a predatory bacterium isolated from solar saltern.</title>
        <authorList>
            <person name="Wang S."/>
        </authorList>
    </citation>
    <scope>NUCLEOTIDE SEQUENCE [LARGE SCALE GENOMIC DNA]</scope>
    <source>
        <strain evidence="2 3">YN101</strain>
    </source>
</reference>